<feature type="region of interest" description="Disordered" evidence="1">
    <location>
        <begin position="146"/>
        <end position="199"/>
    </location>
</feature>
<gene>
    <name evidence="2" type="ORF">Clacol_005053</name>
</gene>
<name>A0AAV5AFV7_9AGAM</name>
<sequence>MTYGGNNDESGLGTQFSRPQTITPIYVPTFASDNTDFGVNDGSFVFGSFLGLQDGTSSYALFLIKCFSPVTLVEAPVTAHLFGSVGLDGGDNLALDIRCTFNDEFATCTGAQGAVQAGVTTILGTSSVFTESILPFAVTLVDTLPSTTSNPPVSPSSSPSPSPSNTPSPPSNTSPSPSSTSPPPSSSLQVTTGTISSTGSSQALTTFSLMPFTSTPGSSPSPTNATHNSARHHMESLILMFMCAFPLAGLLL</sequence>
<feature type="compositionally biased region" description="Pro residues" evidence="1">
    <location>
        <begin position="152"/>
        <end position="172"/>
    </location>
</feature>
<keyword evidence="3" id="KW-1185">Reference proteome</keyword>
<comment type="caution">
    <text evidence="2">The sequence shown here is derived from an EMBL/GenBank/DDBJ whole genome shotgun (WGS) entry which is preliminary data.</text>
</comment>
<feature type="compositionally biased region" description="Low complexity" evidence="1">
    <location>
        <begin position="211"/>
        <end position="226"/>
    </location>
</feature>
<evidence type="ECO:0000313" key="2">
    <source>
        <dbReference type="EMBL" id="GJJ10825.1"/>
    </source>
</evidence>
<protein>
    <submittedName>
        <fullName evidence="2">Uncharacterized protein</fullName>
    </submittedName>
</protein>
<reference evidence="2" key="1">
    <citation type="submission" date="2021-10" db="EMBL/GenBank/DDBJ databases">
        <title>De novo Genome Assembly of Clathrus columnatus (Basidiomycota, Fungi) Using Illumina and Nanopore Sequence Data.</title>
        <authorList>
            <person name="Ogiso-Tanaka E."/>
            <person name="Itagaki H."/>
            <person name="Hosoya T."/>
            <person name="Hosaka K."/>
        </authorList>
    </citation>
    <scope>NUCLEOTIDE SEQUENCE</scope>
    <source>
        <strain evidence="2">MO-923</strain>
    </source>
</reference>
<proteinExistence type="predicted"/>
<dbReference type="EMBL" id="BPWL01000005">
    <property type="protein sequence ID" value="GJJ10825.1"/>
    <property type="molecule type" value="Genomic_DNA"/>
</dbReference>
<dbReference type="Proteomes" id="UP001050691">
    <property type="component" value="Unassembled WGS sequence"/>
</dbReference>
<evidence type="ECO:0000313" key="3">
    <source>
        <dbReference type="Proteomes" id="UP001050691"/>
    </source>
</evidence>
<accession>A0AAV5AFV7</accession>
<evidence type="ECO:0000256" key="1">
    <source>
        <dbReference type="SAM" id="MobiDB-lite"/>
    </source>
</evidence>
<feature type="region of interest" description="Disordered" evidence="1">
    <location>
        <begin position="209"/>
        <end position="228"/>
    </location>
</feature>
<dbReference type="AlphaFoldDB" id="A0AAV5AFV7"/>
<organism evidence="2 3">
    <name type="scientific">Clathrus columnatus</name>
    <dbReference type="NCBI Taxonomy" id="1419009"/>
    <lineage>
        <taxon>Eukaryota</taxon>
        <taxon>Fungi</taxon>
        <taxon>Dikarya</taxon>
        <taxon>Basidiomycota</taxon>
        <taxon>Agaricomycotina</taxon>
        <taxon>Agaricomycetes</taxon>
        <taxon>Phallomycetidae</taxon>
        <taxon>Phallales</taxon>
        <taxon>Clathraceae</taxon>
        <taxon>Clathrus</taxon>
    </lineage>
</organism>